<organism evidence="1 2">
    <name type="scientific">candidate division WS6 bacterium OLB20</name>
    <dbReference type="NCBI Taxonomy" id="1617426"/>
    <lineage>
        <taxon>Bacteria</taxon>
        <taxon>Candidatus Dojkabacteria</taxon>
    </lineage>
</organism>
<comment type="caution">
    <text evidence="1">The sequence shown here is derived from an EMBL/GenBank/DDBJ whole genome shotgun (WGS) entry which is preliminary data.</text>
</comment>
<dbReference type="AlphaFoldDB" id="A0A136LW77"/>
<dbReference type="EC" id="3.1.3.18" evidence="1"/>
<dbReference type="InterPro" id="IPR036412">
    <property type="entry name" value="HAD-like_sf"/>
</dbReference>
<dbReference type="GO" id="GO:0008967">
    <property type="term" value="F:phosphoglycolate phosphatase activity"/>
    <property type="evidence" value="ECO:0007669"/>
    <property type="project" value="UniProtKB-EC"/>
</dbReference>
<gene>
    <name evidence="1" type="primary">gph_2</name>
    <name evidence="1" type="ORF">TR69_WS6001001501</name>
</gene>
<reference evidence="1 2" key="1">
    <citation type="submission" date="2015-02" db="EMBL/GenBank/DDBJ databases">
        <title>Improved understanding of the partial-nitritation anammox process through 23 genomes representing the majority of the microbial community.</title>
        <authorList>
            <person name="Speth D.R."/>
            <person name="In T Zandt M."/>
            <person name="Guerrero Cruz S."/>
            <person name="Jetten M.S."/>
            <person name="Dutilh B.E."/>
        </authorList>
    </citation>
    <scope>NUCLEOTIDE SEQUENCE [LARGE SCALE GENOMIC DNA]</scope>
    <source>
        <strain evidence="1">OLB20</strain>
    </source>
</reference>
<proteinExistence type="predicted"/>
<accession>A0A136LW77</accession>
<dbReference type="Proteomes" id="UP000070457">
    <property type="component" value="Unassembled WGS sequence"/>
</dbReference>
<dbReference type="SUPFAM" id="SSF56784">
    <property type="entry name" value="HAD-like"/>
    <property type="match status" value="1"/>
</dbReference>
<name>A0A136LW77_9BACT</name>
<dbReference type="STRING" id="1617426.TR69_WS6001001501"/>
<dbReference type="Pfam" id="PF00702">
    <property type="entry name" value="Hydrolase"/>
    <property type="match status" value="1"/>
</dbReference>
<dbReference type="Gene3D" id="3.40.50.1000">
    <property type="entry name" value="HAD superfamily/HAD-like"/>
    <property type="match status" value="1"/>
</dbReference>
<evidence type="ECO:0000313" key="1">
    <source>
        <dbReference type="EMBL" id="KXK25895.1"/>
    </source>
</evidence>
<keyword evidence="1" id="KW-0378">Hydrolase</keyword>
<protein>
    <submittedName>
        <fullName evidence="1">Phosphoglycolate phosphatase</fullName>
        <ecNumber evidence="1">3.1.3.18</ecNumber>
    </submittedName>
</protein>
<sequence>MHLRTYLTFWLSVPLRGDMVSSRAHDIFSIDYPSLAEHHDLLIFDVDDTLTAYKQEIGEQTLELLKKLRQNGWSIGIYSNCSAARTEQLNKLLQPLGIFNVQRSDKPHPDGFFEVTAEYNIPPYRTVMVGDKLGTDIFGSYLAGFAKRILVEPYSATRGGRKADPWNRFVRLFEKLVYFGIFNRDEI</sequence>
<dbReference type="EMBL" id="JYNZ01000006">
    <property type="protein sequence ID" value="KXK25895.1"/>
    <property type="molecule type" value="Genomic_DNA"/>
</dbReference>
<dbReference type="InterPro" id="IPR023214">
    <property type="entry name" value="HAD_sf"/>
</dbReference>
<evidence type="ECO:0000313" key="2">
    <source>
        <dbReference type="Proteomes" id="UP000070457"/>
    </source>
</evidence>